<accession>A0ABU6UAJ0</accession>
<keyword evidence="2" id="KW-0175">Coiled coil</keyword>
<dbReference type="InterPro" id="IPR027417">
    <property type="entry name" value="P-loop_NTPase"/>
</dbReference>
<dbReference type="InterPro" id="IPR058192">
    <property type="entry name" value="WHD_ROQ1-like"/>
</dbReference>
<dbReference type="InterPro" id="IPR044974">
    <property type="entry name" value="Disease_R_plants"/>
</dbReference>
<evidence type="ECO:0000256" key="1">
    <source>
        <dbReference type="ARBA" id="ARBA00022737"/>
    </source>
</evidence>
<comment type="caution">
    <text evidence="4">The sequence shown here is derived from an EMBL/GenBank/DDBJ whole genome shotgun (WGS) entry which is preliminary data.</text>
</comment>
<reference evidence="4 5" key="1">
    <citation type="journal article" date="2023" name="Plants (Basel)">
        <title>Bridging the Gap: Combining Genomics and Transcriptomics Approaches to Understand Stylosanthes scabra, an Orphan Legume from the Brazilian Caatinga.</title>
        <authorList>
            <person name="Ferreira-Neto J.R.C."/>
            <person name="da Silva M.D."/>
            <person name="Binneck E."/>
            <person name="de Melo N.F."/>
            <person name="da Silva R.H."/>
            <person name="de Melo A.L.T.M."/>
            <person name="Pandolfi V."/>
            <person name="Bustamante F.O."/>
            <person name="Brasileiro-Vidal A.C."/>
            <person name="Benko-Iseppon A.M."/>
        </authorList>
    </citation>
    <scope>NUCLEOTIDE SEQUENCE [LARGE SCALE GENOMIC DNA]</scope>
    <source>
        <tissue evidence="4">Leaves</tissue>
    </source>
</reference>
<evidence type="ECO:0000313" key="5">
    <source>
        <dbReference type="Proteomes" id="UP001341840"/>
    </source>
</evidence>
<feature type="coiled-coil region" evidence="2">
    <location>
        <begin position="1208"/>
        <end position="1270"/>
    </location>
</feature>
<organism evidence="4 5">
    <name type="scientific">Stylosanthes scabra</name>
    <dbReference type="NCBI Taxonomy" id="79078"/>
    <lineage>
        <taxon>Eukaryota</taxon>
        <taxon>Viridiplantae</taxon>
        <taxon>Streptophyta</taxon>
        <taxon>Embryophyta</taxon>
        <taxon>Tracheophyta</taxon>
        <taxon>Spermatophyta</taxon>
        <taxon>Magnoliopsida</taxon>
        <taxon>eudicotyledons</taxon>
        <taxon>Gunneridae</taxon>
        <taxon>Pentapetalae</taxon>
        <taxon>rosids</taxon>
        <taxon>fabids</taxon>
        <taxon>Fabales</taxon>
        <taxon>Fabaceae</taxon>
        <taxon>Papilionoideae</taxon>
        <taxon>50 kb inversion clade</taxon>
        <taxon>dalbergioids sensu lato</taxon>
        <taxon>Dalbergieae</taxon>
        <taxon>Pterocarpus clade</taxon>
        <taxon>Stylosanthes</taxon>
    </lineage>
</organism>
<dbReference type="InterPro" id="IPR032675">
    <property type="entry name" value="LRR_dom_sf"/>
</dbReference>
<dbReference type="Pfam" id="PF23282">
    <property type="entry name" value="WHD_ROQ1"/>
    <property type="match status" value="1"/>
</dbReference>
<dbReference type="SUPFAM" id="SSF52058">
    <property type="entry name" value="L domain-like"/>
    <property type="match status" value="1"/>
</dbReference>
<dbReference type="Gene3D" id="3.40.50.300">
    <property type="entry name" value="P-loop containing nucleotide triphosphate hydrolases"/>
    <property type="match status" value="1"/>
</dbReference>
<protein>
    <recommendedName>
        <fullName evidence="3">Disease resistance protein Roq1-like winged-helix domain-containing protein</fullName>
    </recommendedName>
</protein>
<name>A0ABU6UAJ0_9FABA</name>
<evidence type="ECO:0000313" key="4">
    <source>
        <dbReference type="EMBL" id="MED6157690.1"/>
    </source>
</evidence>
<gene>
    <name evidence="4" type="ORF">PIB30_025634</name>
</gene>
<evidence type="ECO:0000256" key="2">
    <source>
        <dbReference type="SAM" id="Coils"/>
    </source>
</evidence>
<dbReference type="PANTHER" id="PTHR11017:SF271">
    <property type="entry name" value="DISEASE RESISTANCE PROTEIN (TIR-NBS-LRR CLASS) FAMILY"/>
    <property type="match status" value="1"/>
</dbReference>
<dbReference type="InterPro" id="IPR042197">
    <property type="entry name" value="Apaf_helical"/>
</dbReference>
<sequence>MLDDVDELDQLKALCWSREWFGPGSRIIITTRDESLLRVLNVDHVSRMSEMDDDESVEHFCWHAFKQSSPKENFDELSKDVVAYSGGLPLALEVIGSVLFDKNVKEWESLLEKLKKIPNDKVQKKLRISFDSLNDDTVKEIFLDIAFFFIGMDRNDVVHILDEYDAEIGINVLVDRNLVTIDSNNRLGMHALLRDMGREIVREKSPKKLEKRSRLWLQKEVFEVLQTHTGTKAIEGLTLKLPRSNAICLETKAFNKMKRLRLLQLASVQLDGDFEHMSKDIRWVCWHGFPYKYIPSKFYQASLVAMELEFSSLRFMWKEAQEALGLGNILDIRVYVDINSGIVIMGVVIVLRWRGTKRGKERETGRIECDGGGGGVVMFLGMLKVLNLSHSYHLIQTPDFSYLPNLEKLLLKGCSSLSMISDTIGHLKRILLIDLEDCTSLPNLPRSFYELKSLITLIISGCSLIDKLEEDLAQMKSLKKLIADKTAITQVPFSIVRSKSIGYISLYGYEGFVRDVFPSLIWSWMSPTNNPSSLVQSFAGLETVSLDVLNLRRFWVECGTDLQLSGGVAKILDTLYATYYKELELTPTTSQASQISSSSLIDFHSQFRTFRSPNSLLIEVGKKTTVSNILREIILQISKSIGNIAFYDAEGLACNVIPSIIRPRMSLMLTVEGMWPFLVSVILPNGSFHDLSIISELLKLRSLRLECSSQIQINGDTAMDFFTTINSKGLGVVPTISQASNMNASEFLNCGSQDDISGSKNSSNFYLIQIGMNCAISMILRKSIFQKSGTCSGDHLLLPGDKNLEWLTFNGEGSSVTYEVSQMKGRYLKSVMLSIFYSSSAEITTPEILKSVSIITPTTNHVYEGDRLTSLEQKDWKKVISKIQAGNKVQVIVEVGHGFVVRKTTVYLIYDEPINHYKKQYQVKDIFSGCDDLVAIMNENVFGVDNKAADKNVSHLDCDKQVTQSRPAFTEVDISPTNKTQKWFEEDDTSSKKKRKISSSSLCFVKPAPEIKKFNSIKTFKPKSKGYIPPAQTSPIVVPSASFLNFQEESVNSGFKSTTRNQDQQLQKSPFVLMTEDAEAHGVKETNESVHLVNLPEDVDVLAELDNILLESYSLFPTKSASAVSGFKSQSLSVIDILHNIHQLFDNQVEVLVANVGIRKQFLDLLAQLDQMKSQIPTNLKPLVNDIKKFYEDALNYFPSIQEVFGNYQRLIDSKNQLQKKLETAKSRQAHFSASISKGKERINQMSKEVSDLEMKLKALCENRDKLESIVQLCEVETLKHQ</sequence>
<evidence type="ECO:0000259" key="3">
    <source>
        <dbReference type="Pfam" id="PF23282"/>
    </source>
</evidence>
<dbReference type="SUPFAM" id="SSF52540">
    <property type="entry name" value="P-loop containing nucleoside triphosphate hydrolases"/>
    <property type="match status" value="1"/>
</dbReference>
<keyword evidence="5" id="KW-1185">Reference proteome</keyword>
<dbReference type="Gene3D" id="3.80.10.10">
    <property type="entry name" value="Ribonuclease Inhibitor"/>
    <property type="match status" value="1"/>
</dbReference>
<dbReference type="PANTHER" id="PTHR11017">
    <property type="entry name" value="LEUCINE-RICH REPEAT-CONTAINING PROTEIN"/>
    <property type="match status" value="1"/>
</dbReference>
<dbReference type="Proteomes" id="UP001341840">
    <property type="component" value="Unassembled WGS sequence"/>
</dbReference>
<keyword evidence="1" id="KW-0677">Repeat</keyword>
<dbReference type="Gene3D" id="1.10.8.430">
    <property type="entry name" value="Helical domain of apoptotic protease-activating factors"/>
    <property type="match status" value="1"/>
</dbReference>
<dbReference type="EMBL" id="JASCZI010120923">
    <property type="protein sequence ID" value="MED6157690.1"/>
    <property type="molecule type" value="Genomic_DNA"/>
</dbReference>
<feature type="domain" description="Disease resistance protein Roq1-like winged-helix" evidence="3">
    <location>
        <begin position="139"/>
        <end position="205"/>
    </location>
</feature>
<dbReference type="SUPFAM" id="SSF46785">
    <property type="entry name" value="Winged helix' DNA-binding domain"/>
    <property type="match status" value="1"/>
</dbReference>
<dbReference type="PRINTS" id="PR00364">
    <property type="entry name" value="DISEASERSIST"/>
</dbReference>
<proteinExistence type="predicted"/>
<dbReference type="InterPro" id="IPR036390">
    <property type="entry name" value="WH_DNA-bd_sf"/>
</dbReference>